<organism evidence="6 7">
    <name type="scientific">Rheinheimera soli</name>
    <dbReference type="NCBI Taxonomy" id="443616"/>
    <lineage>
        <taxon>Bacteria</taxon>
        <taxon>Pseudomonadati</taxon>
        <taxon>Pseudomonadota</taxon>
        <taxon>Gammaproteobacteria</taxon>
        <taxon>Chromatiales</taxon>
        <taxon>Chromatiaceae</taxon>
        <taxon>Rheinheimera</taxon>
    </lineage>
</organism>
<feature type="domain" description="UspA" evidence="5">
    <location>
        <begin position="172"/>
        <end position="309"/>
    </location>
</feature>
<comment type="function">
    <text evidence="4">Required for resistance to DNA-damaging agents.</text>
</comment>
<comment type="subcellular location">
    <subcellularLocation>
        <location evidence="1">Cytoplasm</location>
    </subcellularLocation>
</comment>
<evidence type="ECO:0000256" key="3">
    <source>
        <dbReference type="ARBA" id="ARBA00022490"/>
    </source>
</evidence>
<sequence length="321" mass="35949">MKRFKNILLVAKAQCEHPFELEAALTLAEQNSAEITLLMVLPALSSFHLMKPERPQQDIEKDYVQHHLNELLARAGRYQQRAEIRCKVVIGTEFIQVIRSVLRNHHDLVIKTAEPASWVKRLFGGTDMHLLRKCPCPLWLLKPEVAPTYSTIAATVDFNPDDPQSVEQPLNRQILELASSIAIHNSATLHILHAWQLESAGVVLMWSDNPEQAEAEYNQSLYSSHQSGINRLKLLMAKWIGQPAYDYCKPHFELLRGDASHILAKRVEELEPGLVVMGTVARTGIAGFLIGNTAEAMLEQLNCSVLAVKPAGFVTPVTLDE</sequence>
<name>A0ABU1VXG5_9GAMM</name>
<dbReference type="EMBL" id="JAVDWR010000003">
    <property type="protein sequence ID" value="MDR7120411.1"/>
    <property type="molecule type" value="Genomic_DNA"/>
</dbReference>
<protein>
    <submittedName>
        <fullName evidence="6">Nucleotide-binding universal stress UspA family protein</fullName>
    </submittedName>
</protein>
<proteinExistence type="inferred from homology"/>
<evidence type="ECO:0000256" key="4">
    <source>
        <dbReference type="ARBA" id="ARBA00037131"/>
    </source>
</evidence>
<evidence type="ECO:0000313" key="7">
    <source>
        <dbReference type="Proteomes" id="UP001257909"/>
    </source>
</evidence>
<dbReference type="Pfam" id="PF00582">
    <property type="entry name" value="Usp"/>
    <property type="match status" value="2"/>
</dbReference>
<accession>A0ABU1VXG5</accession>
<comment type="caution">
    <text evidence="6">The sequence shown here is derived from an EMBL/GenBank/DDBJ whole genome shotgun (WGS) entry which is preliminary data.</text>
</comment>
<dbReference type="CDD" id="cd00293">
    <property type="entry name" value="USP-like"/>
    <property type="match status" value="1"/>
</dbReference>
<dbReference type="Gene3D" id="3.40.50.12370">
    <property type="match status" value="1"/>
</dbReference>
<dbReference type="InterPro" id="IPR006016">
    <property type="entry name" value="UspA"/>
</dbReference>
<feature type="domain" description="UspA" evidence="5">
    <location>
        <begin position="21"/>
        <end position="142"/>
    </location>
</feature>
<gene>
    <name evidence="6" type="ORF">J2W69_001345</name>
</gene>
<evidence type="ECO:0000256" key="2">
    <source>
        <dbReference type="ARBA" id="ARBA00008791"/>
    </source>
</evidence>
<dbReference type="PANTHER" id="PTHR47892">
    <property type="entry name" value="UNIVERSAL STRESS PROTEIN E"/>
    <property type="match status" value="1"/>
</dbReference>
<dbReference type="Proteomes" id="UP001257909">
    <property type="component" value="Unassembled WGS sequence"/>
</dbReference>
<evidence type="ECO:0000259" key="5">
    <source>
        <dbReference type="Pfam" id="PF00582"/>
    </source>
</evidence>
<evidence type="ECO:0000256" key="1">
    <source>
        <dbReference type="ARBA" id="ARBA00004496"/>
    </source>
</evidence>
<keyword evidence="7" id="KW-1185">Reference proteome</keyword>
<keyword evidence="3" id="KW-0963">Cytoplasm</keyword>
<dbReference type="PRINTS" id="PR01438">
    <property type="entry name" value="UNVRSLSTRESS"/>
</dbReference>
<dbReference type="RefSeq" id="WP_310275841.1">
    <property type="nucleotide sequence ID" value="NZ_JAVDWR010000003.1"/>
</dbReference>
<evidence type="ECO:0000313" key="6">
    <source>
        <dbReference type="EMBL" id="MDR7120411.1"/>
    </source>
</evidence>
<dbReference type="InterPro" id="IPR006015">
    <property type="entry name" value="Universal_stress_UspA"/>
</dbReference>
<dbReference type="PANTHER" id="PTHR47892:SF1">
    <property type="entry name" value="UNIVERSAL STRESS PROTEIN E"/>
    <property type="match status" value="1"/>
</dbReference>
<dbReference type="SUPFAM" id="SSF52402">
    <property type="entry name" value="Adenine nucleotide alpha hydrolases-like"/>
    <property type="match status" value="2"/>
</dbReference>
<comment type="similarity">
    <text evidence="2">Belongs to the universal stress protein A family.</text>
</comment>
<reference evidence="6 7" key="1">
    <citation type="submission" date="2023-07" db="EMBL/GenBank/DDBJ databases">
        <title>Sorghum-associated microbial communities from plants grown in Nebraska, USA.</title>
        <authorList>
            <person name="Schachtman D."/>
        </authorList>
    </citation>
    <scope>NUCLEOTIDE SEQUENCE [LARGE SCALE GENOMIC DNA]</scope>
    <source>
        <strain evidence="6 7">4138</strain>
    </source>
</reference>